<evidence type="ECO:0000256" key="1">
    <source>
        <dbReference type="SAM" id="MobiDB-lite"/>
    </source>
</evidence>
<keyword evidence="3" id="KW-1185">Reference proteome</keyword>
<evidence type="ECO:0000313" key="3">
    <source>
        <dbReference type="Proteomes" id="UP001218218"/>
    </source>
</evidence>
<feature type="compositionally biased region" description="Polar residues" evidence="1">
    <location>
        <begin position="111"/>
        <end position="126"/>
    </location>
</feature>
<feature type="region of interest" description="Disordered" evidence="1">
    <location>
        <begin position="107"/>
        <end position="128"/>
    </location>
</feature>
<dbReference type="AlphaFoldDB" id="A0AAD7EYI4"/>
<evidence type="ECO:0008006" key="4">
    <source>
        <dbReference type="Google" id="ProtNLM"/>
    </source>
</evidence>
<proteinExistence type="predicted"/>
<evidence type="ECO:0000313" key="2">
    <source>
        <dbReference type="EMBL" id="KAJ7359352.1"/>
    </source>
</evidence>
<sequence>MCLPSHSSGWTFVVDEPRIRPSEAPLLVAGVCSRWREVAISTPRLCFSLDLDSNGKGDTEGVVSSWLWRAPPHPLSFTMLYRSLPRAVREISRHCENWNAVELRIPDRRPPTSSVRQSARTASSPHETLFEYRDSRPTHCGVLRRRAPIERGSPKQVRKLQ</sequence>
<accession>A0AAD7EYI4</accession>
<name>A0AAD7EYI4_9AGAR</name>
<dbReference type="Proteomes" id="UP001218218">
    <property type="component" value="Unassembled WGS sequence"/>
</dbReference>
<protein>
    <recommendedName>
        <fullName evidence="4">F-box domain-containing protein</fullName>
    </recommendedName>
</protein>
<dbReference type="EMBL" id="JARIHO010000006">
    <property type="protein sequence ID" value="KAJ7359352.1"/>
    <property type="molecule type" value="Genomic_DNA"/>
</dbReference>
<comment type="caution">
    <text evidence="2">The sequence shown here is derived from an EMBL/GenBank/DDBJ whole genome shotgun (WGS) entry which is preliminary data.</text>
</comment>
<reference evidence="2" key="1">
    <citation type="submission" date="2023-03" db="EMBL/GenBank/DDBJ databases">
        <title>Massive genome expansion in bonnet fungi (Mycena s.s.) driven by repeated elements and novel gene families across ecological guilds.</title>
        <authorList>
            <consortium name="Lawrence Berkeley National Laboratory"/>
            <person name="Harder C.B."/>
            <person name="Miyauchi S."/>
            <person name="Viragh M."/>
            <person name="Kuo A."/>
            <person name="Thoen E."/>
            <person name="Andreopoulos B."/>
            <person name="Lu D."/>
            <person name="Skrede I."/>
            <person name="Drula E."/>
            <person name="Henrissat B."/>
            <person name="Morin E."/>
            <person name="Kohler A."/>
            <person name="Barry K."/>
            <person name="LaButti K."/>
            <person name="Morin E."/>
            <person name="Salamov A."/>
            <person name="Lipzen A."/>
            <person name="Mereny Z."/>
            <person name="Hegedus B."/>
            <person name="Baldrian P."/>
            <person name="Stursova M."/>
            <person name="Weitz H."/>
            <person name="Taylor A."/>
            <person name="Grigoriev I.V."/>
            <person name="Nagy L.G."/>
            <person name="Martin F."/>
            <person name="Kauserud H."/>
        </authorList>
    </citation>
    <scope>NUCLEOTIDE SEQUENCE</scope>
    <source>
        <strain evidence="2">CBHHK002</strain>
    </source>
</reference>
<organism evidence="2 3">
    <name type="scientific">Mycena albidolilacea</name>
    <dbReference type="NCBI Taxonomy" id="1033008"/>
    <lineage>
        <taxon>Eukaryota</taxon>
        <taxon>Fungi</taxon>
        <taxon>Dikarya</taxon>
        <taxon>Basidiomycota</taxon>
        <taxon>Agaricomycotina</taxon>
        <taxon>Agaricomycetes</taxon>
        <taxon>Agaricomycetidae</taxon>
        <taxon>Agaricales</taxon>
        <taxon>Marasmiineae</taxon>
        <taxon>Mycenaceae</taxon>
        <taxon>Mycena</taxon>
    </lineage>
</organism>
<gene>
    <name evidence="2" type="ORF">DFH08DRAFT_409234</name>
</gene>